<evidence type="ECO:0000313" key="3">
    <source>
        <dbReference type="Proteomes" id="UP000587527"/>
    </source>
</evidence>
<dbReference type="EMBL" id="JACHMN010000002">
    <property type="protein sequence ID" value="MBB5872000.1"/>
    <property type="molecule type" value="Genomic_DNA"/>
</dbReference>
<reference evidence="2 3" key="1">
    <citation type="submission" date="2020-08" db="EMBL/GenBank/DDBJ databases">
        <title>Sequencing the genomes of 1000 actinobacteria strains.</title>
        <authorList>
            <person name="Klenk H.-P."/>
        </authorList>
    </citation>
    <scope>NUCLEOTIDE SEQUENCE [LARGE SCALE GENOMIC DNA]</scope>
    <source>
        <strain evidence="2 3">DSM 45362</strain>
    </source>
</reference>
<name>A0A841BZ53_9ACTN</name>
<accession>A0A841BZ53</accession>
<dbReference type="RefSeq" id="WP_184840431.1">
    <property type="nucleotide sequence ID" value="NZ_JACHMN010000002.1"/>
</dbReference>
<keyword evidence="3" id="KW-1185">Reference proteome</keyword>
<keyword evidence="1" id="KW-0472">Membrane</keyword>
<sequence>MGSEHLLSPAGVASMLILAFVIDYLSIGPDNWRDKVAFLIALPMLRMGFDGGPLDTWTVGALSGAIDALKAAGGGSYIAGAATHFVVSALVACLAIYAAGALMPDKLSTRLGAFARLSFPTTPQRRVNWKLWAIAALLGMMADLTAGAIGGILDHVLDWLSVGVSWLPGFLFGIS</sequence>
<keyword evidence="1" id="KW-0812">Transmembrane</keyword>
<proteinExistence type="predicted"/>
<evidence type="ECO:0000313" key="2">
    <source>
        <dbReference type="EMBL" id="MBB5872000.1"/>
    </source>
</evidence>
<comment type="caution">
    <text evidence="2">The sequence shown here is derived from an EMBL/GenBank/DDBJ whole genome shotgun (WGS) entry which is preliminary data.</text>
</comment>
<dbReference type="Proteomes" id="UP000587527">
    <property type="component" value="Unassembled WGS sequence"/>
</dbReference>
<protein>
    <submittedName>
        <fullName evidence="2">Uncharacterized protein</fullName>
    </submittedName>
</protein>
<gene>
    <name evidence="2" type="ORF">F4553_005379</name>
</gene>
<dbReference type="AlphaFoldDB" id="A0A841BZ53"/>
<evidence type="ECO:0000256" key="1">
    <source>
        <dbReference type="SAM" id="Phobius"/>
    </source>
</evidence>
<feature type="transmembrane region" description="Helical" evidence="1">
    <location>
        <begin position="131"/>
        <end position="150"/>
    </location>
</feature>
<keyword evidence="1" id="KW-1133">Transmembrane helix</keyword>
<organism evidence="2 3">
    <name type="scientific">Allocatelliglobosispora scoriae</name>
    <dbReference type="NCBI Taxonomy" id="643052"/>
    <lineage>
        <taxon>Bacteria</taxon>
        <taxon>Bacillati</taxon>
        <taxon>Actinomycetota</taxon>
        <taxon>Actinomycetes</taxon>
        <taxon>Micromonosporales</taxon>
        <taxon>Micromonosporaceae</taxon>
        <taxon>Allocatelliglobosispora</taxon>
    </lineage>
</organism>
<feature type="transmembrane region" description="Helical" evidence="1">
    <location>
        <begin position="74"/>
        <end position="100"/>
    </location>
</feature>
<feature type="transmembrane region" description="Helical" evidence="1">
    <location>
        <begin position="6"/>
        <end position="24"/>
    </location>
</feature>